<dbReference type="AlphaFoldDB" id="A0ABD2CWV6"/>
<evidence type="ECO:0000313" key="2">
    <source>
        <dbReference type="EMBL" id="KAL2749638.1"/>
    </source>
</evidence>
<reference evidence="2 3" key="1">
    <citation type="journal article" date="2024" name="Ann. Entomol. Soc. Am.">
        <title>Genomic analyses of the southern and eastern yellowjacket wasps (Hymenoptera: Vespidae) reveal evolutionary signatures of social life.</title>
        <authorList>
            <person name="Catto M.A."/>
            <person name="Caine P.B."/>
            <person name="Orr S.E."/>
            <person name="Hunt B.G."/>
            <person name="Goodisman M.A.D."/>
        </authorList>
    </citation>
    <scope>NUCLEOTIDE SEQUENCE [LARGE SCALE GENOMIC DNA]</scope>
    <source>
        <strain evidence="2">232</strain>
        <tissue evidence="2">Head and thorax</tissue>
    </source>
</reference>
<dbReference type="EMBL" id="JAYRBN010000026">
    <property type="protein sequence ID" value="KAL2749638.1"/>
    <property type="molecule type" value="Genomic_DNA"/>
</dbReference>
<keyword evidence="3" id="KW-1185">Reference proteome</keyword>
<organism evidence="2 3">
    <name type="scientific">Vespula maculifrons</name>
    <name type="common">Eastern yellow jacket</name>
    <name type="synonym">Wasp</name>
    <dbReference type="NCBI Taxonomy" id="7453"/>
    <lineage>
        <taxon>Eukaryota</taxon>
        <taxon>Metazoa</taxon>
        <taxon>Ecdysozoa</taxon>
        <taxon>Arthropoda</taxon>
        <taxon>Hexapoda</taxon>
        <taxon>Insecta</taxon>
        <taxon>Pterygota</taxon>
        <taxon>Neoptera</taxon>
        <taxon>Endopterygota</taxon>
        <taxon>Hymenoptera</taxon>
        <taxon>Apocrita</taxon>
        <taxon>Aculeata</taxon>
        <taxon>Vespoidea</taxon>
        <taxon>Vespidae</taxon>
        <taxon>Vespinae</taxon>
        <taxon>Vespula</taxon>
    </lineage>
</organism>
<proteinExistence type="predicted"/>
<protein>
    <submittedName>
        <fullName evidence="2">Uncharacterized protein</fullName>
    </submittedName>
</protein>
<dbReference type="Proteomes" id="UP001607303">
    <property type="component" value="Unassembled WGS sequence"/>
</dbReference>
<comment type="caution">
    <text evidence="2">The sequence shown here is derived from an EMBL/GenBank/DDBJ whole genome shotgun (WGS) entry which is preliminary data.</text>
</comment>
<feature type="region of interest" description="Disordered" evidence="1">
    <location>
        <begin position="67"/>
        <end position="90"/>
    </location>
</feature>
<feature type="compositionally biased region" description="Polar residues" evidence="1">
    <location>
        <begin position="80"/>
        <end position="90"/>
    </location>
</feature>
<gene>
    <name evidence="2" type="ORF">V1477_001709</name>
</gene>
<feature type="compositionally biased region" description="Basic and acidic residues" evidence="1">
    <location>
        <begin position="32"/>
        <end position="43"/>
    </location>
</feature>
<evidence type="ECO:0000313" key="3">
    <source>
        <dbReference type="Proteomes" id="UP001607303"/>
    </source>
</evidence>
<sequence>MIDVSILIDDLKAEAPPVLPVLPAWPAGSRRFHGDNKGGKKSEGNLPLLGSTDQIPTRLQDKPRLIRPWKWRREEPAATPGTQPSCARSD</sequence>
<accession>A0ABD2CWV6</accession>
<evidence type="ECO:0000256" key="1">
    <source>
        <dbReference type="SAM" id="MobiDB-lite"/>
    </source>
</evidence>
<name>A0ABD2CWV6_VESMC</name>
<feature type="region of interest" description="Disordered" evidence="1">
    <location>
        <begin position="26"/>
        <end position="55"/>
    </location>
</feature>